<evidence type="ECO:0008006" key="5">
    <source>
        <dbReference type="Google" id="ProtNLM"/>
    </source>
</evidence>
<feature type="compositionally biased region" description="Low complexity" evidence="1">
    <location>
        <begin position="31"/>
        <end position="52"/>
    </location>
</feature>
<feature type="signal peptide" evidence="2">
    <location>
        <begin position="1"/>
        <end position="19"/>
    </location>
</feature>
<keyword evidence="4" id="KW-1185">Reference proteome</keyword>
<reference evidence="3 4" key="1">
    <citation type="submission" date="2018-10" db="EMBL/GenBank/DDBJ databases">
        <title>Genomic Encyclopedia of Archaeal and Bacterial Type Strains, Phase II (KMG-II): from individual species to whole genera.</title>
        <authorList>
            <person name="Goeker M."/>
        </authorList>
    </citation>
    <scope>NUCLEOTIDE SEQUENCE [LARGE SCALE GENOMIC DNA]</scope>
    <source>
        <strain evidence="3 4">DSM 18602</strain>
    </source>
</reference>
<dbReference type="PROSITE" id="PS51257">
    <property type="entry name" value="PROKAR_LIPOPROTEIN"/>
    <property type="match status" value="1"/>
</dbReference>
<dbReference type="EMBL" id="RBKU01000001">
    <property type="protein sequence ID" value="RKR83153.1"/>
    <property type="molecule type" value="Genomic_DNA"/>
</dbReference>
<proteinExistence type="predicted"/>
<comment type="caution">
    <text evidence="3">The sequence shown here is derived from an EMBL/GenBank/DDBJ whole genome shotgun (WGS) entry which is preliminary data.</text>
</comment>
<evidence type="ECO:0000313" key="4">
    <source>
        <dbReference type="Proteomes" id="UP000268007"/>
    </source>
</evidence>
<gene>
    <name evidence="3" type="ORF">BDD43_3355</name>
</gene>
<dbReference type="Proteomes" id="UP000268007">
    <property type="component" value="Unassembled WGS sequence"/>
</dbReference>
<evidence type="ECO:0000256" key="2">
    <source>
        <dbReference type="SAM" id="SignalP"/>
    </source>
</evidence>
<accession>A0A495J2V0</accession>
<evidence type="ECO:0000256" key="1">
    <source>
        <dbReference type="SAM" id="MobiDB-lite"/>
    </source>
</evidence>
<feature type="region of interest" description="Disordered" evidence="1">
    <location>
        <begin position="21"/>
        <end position="65"/>
    </location>
</feature>
<organism evidence="3 4">
    <name type="scientific">Mucilaginibacter gracilis</name>
    <dbReference type="NCBI Taxonomy" id="423350"/>
    <lineage>
        <taxon>Bacteria</taxon>
        <taxon>Pseudomonadati</taxon>
        <taxon>Bacteroidota</taxon>
        <taxon>Sphingobacteriia</taxon>
        <taxon>Sphingobacteriales</taxon>
        <taxon>Sphingobacteriaceae</taxon>
        <taxon>Mucilaginibacter</taxon>
    </lineage>
</organism>
<keyword evidence="2" id="KW-0732">Signal</keyword>
<evidence type="ECO:0000313" key="3">
    <source>
        <dbReference type="EMBL" id="RKR83153.1"/>
    </source>
</evidence>
<dbReference type="AlphaFoldDB" id="A0A495J2V0"/>
<protein>
    <recommendedName>
        <fullName evidence="5">Coproporphyrinogen III oxidase</fullName>
    </recommendedName>
</protein>
<sequence>MKKQVLSFALVAAMIGSIAAGCSSTKKTDGSDTTSTTTTVKDSTSTMSTPTDTTKKDTTKTPPKM</sequence>
<dbReference type="RefSeq" id="WP_121198677.1">
    <property type="nucleotide sequence ID" value="NZ_RBKU01000001.1"/>
</dbReference>
<name>A0A495J2V0_9SPHI</name>
<feature type="chain" id="PRO_5019809194" description="Coproporphyrinogen III oxidase" evidence="2">
    <location>
        <begin position="20"/>
        <end position="65"/>
    </location>
</feature>